<protein>
    <submittedName>
        <fullName evidence="2">SH3 domain-containing protein</fullName>
    </submittedName>
</protein>
<keyword evidence="1" id="KW-0732">Signal</keyword>
<dbReference type="EMBL" id="JBHSWA010000001">
    <property type="protein sequence ID" value="MFC6641618.1"/>
    <property type="molecule type" value="Genomic_DNA"/>
</dbReference>
<keyword evidence="3" id="KW-1185">Reference proteome</keyword>
<name>A0ABW1Z0J5_9RHOB</name>
<evidence type="ECO:0000256" key="1">
    <source>
        <dbReference type="SAM" id="SignalP"/>
    </source>
</evidence>
<accession>A0ABW1Z0J5</accession>
<gene>
    <name evidence="2" type="ORF">ACFQAU_07650</name>
</gene>
<dbReference type="Proteomes" id="UP001596403">
    <property type="component" value="Unassembled WGS sequence"/>
</dbReference>
<sequence length="202" mass="21614">MRLLAILLCLWTLPVWATQEAWPALHDVSGVAAHDVLNIRQAPSASAPIIGSFEPDAQNIEVIRPDDHHGWGLINTGEGGGWVSLRFLTRQPGQWAGAMPPVAHCGGTEPFWSFEVTGETLSYDAMAGGARDYRITQSGPAQGRRDSFHMIAEGPQGAAIAALTARACSDGMSDRAYGLAVDLLLHGNDGWQHQTGCCSLSR</sequence>
<organism evidence="2 3">
    <name type="scientific">Sulfitobacter profundi</name>
    <dbReference type="NCBI Taxonomy" id="2679961"/>
    <lineage>
        <taxon>Bacteria</taxon>
        <taxon>Pseudomonadati</taxon>
        <taxon>Pseudomonadota</taxon>
        <taxon>Alphaproteobacteria</taxon>
        <taxon>Rhodobacterales</taxon>
        <taxon>Roseobacteraceae</taxon>
        <taxon>Sulfitobacter</taxon>
    </lineage>
</organism>
<comment type="caution">
    <text evidence="2">The sequence shown here is derived from an EMBL/GenBank/DDBJ whole genome shotgun (WGS) entry which is preliminary data.</text>
</comment>
<feature type="chain" id="PRO_5047501284" evidence="1">
    <location>
        <begin position="18"/>
        <end position="202"/>
    </location>
</feature>
<proteinExistence type="predicted"/>
<evidence type="ECO:0000313" key="2">
    <source>
        <dbReference type="EMBL" id="MFC6641618.1"/>
    </source>
</evidence>
<feature type="signal peptide" evidence="1">
    <location>
        <begin position="1"/>
        <end position="17"/>
    </location>
</feature>
<reference evidence="3" key="1">
    <citation type="journal article" date="2019" name="Int. J. Syst. Evol. Microbiol.">
        <title>The Global Catalogue of Microorganisms (GCM) 10K type strain sequencing project: providing services to taxonomists for standard genome sequencing and annotation.</title>
        <authorList>
            <consortium name="The Broad Institute Genomics Platform"/>
            <consortium name="The Broad Institute Genome Sequencing Center for Infectious Disease"/>
            <person name="Wu L."/>
            <person name="Ma J."/>
        </authorList>
    </citation>
    <scope>NUCLEOTIDE SEQUENCE [LARGE SCALE GENOMIC DNA]</scope>
    <source>
        <strain evidence="3">NBRC 111368</strain>
    </source>
</reference>
<evidence type="ECO:0000313" key="3">
    <source>
        <dbReference type="Proteomes" id="UP001596403"/>
    </source>
</evidence>
<dbReference type="Gene3D" id="2.30.30.40">
    <property type="entry name" value="SH3 Domains"/>
    <property type="match status" value="1"/>
</dbReference>
<dbReference type="RefSeq" id="WP_132443932.1">
    <property type="nucleotide sequence ID" value="NZ_JBHSWA010000001.1"/>
</dbReference>